<keyword evidence="3 7" id="KW-0378">Hydrolase</keyword>
<dbReference type="AlphaFoldDB" id="A0A7X8GZZ9"/>
<evidence type="ECO:0000256" key="5">
    <source>
        <dbReference type="SAM" id="Phobius"/>
    </source>
</evidence>
<dbReference type="EC" id="3.2.1.26" evidence="2"/>
<dbReference type="InterPro" id="IPR023296">
    <property type="entry name" value="Glyco_hydro_beta-prop_sf"/>
</dbReference>
<reference evidence="7 8" key="1">
    <citation type="journal article" date="2020" name="Biotechnol. Biofuels">
        <title>New insights from the biogas microbiome by comprehensive genome-resolved metagenomics of nearly 1600 species originating from multiple anaerobic digesters.</title>
        <authorList>
            <person name="Campanaro S."/>
            <person name="Treu L."/>
            <person name="Rodriguez-R L.M."/>
            <person name="Kovalovszki A."/>
            <person name="Ziels R.M."/>
            <person name="Maus I."/>
            <person name="Zhu X."/>
            <person name="Kougias P.G."/>
            <person name="Basile A."/>
            <person name="Luo G."/>
            <person name="Schluter A."/>
            <person name="Konstantinidis K.T."/>
            <person name="Angelidaki I."/>
        </authorList>
    </citation>
    <scope>NUCLEOTIDE SEQUENCE [LARGE SCALE GENOMIC DNA]</scope>
    <source>
        <strain evidence="7">AS23ysBPME_34</strain>
    </source>
</reference>
<gene>
    <name evidence="7" type="ORF">GX355_03815</name>
</gene>
<evidence type="ECO:0000256" key="3">
    <source>
        <dbReference type="ARBA" id="ARBA00022801"/>
    </source>
</evidence>
<evidence type="ECO:0000256" key="4">
    <source>
        <dbReference type="ARBA" id="ARBA00023295"/>
    </source>
</evidence>
<evidence type="ECO:0000259" key="6">
    <source>
        <dbReference type="Pfam" id="PF00251"/>
    </source>
</evidence>
<proteinExistence type="inferred from homology"/>
<name>A0A7X8GZZ9_9LACT</name>
<feature type="domain" description="Glycosyl hydrolase family 32 N-terminal" evidence="6">
    <location>
        <begin position="38"/>
        <end position="319"/>
    </location>
</feature>
<organism evidence="7 8">
    <name type="scientific">Globicatella sulfidifaciens</name>
    <dbReference type="NCBI Taxonomy" id="136093"/>
    <lineage>
        <taxon>Bacteria</taxon>
        <taxon>Bacillati</taxon>
        <taxon>Bacillota</taxon>
        <taxon>Bacilli</taxon>
        <taxon>Lactobacillales</taxon>
        <taxon>Aerococcaceae</taxon>
        <taxon>Globicatella</taxon>
    </lineage>
</organism>
<keyword evidence="5" id="KW-0472">Membrane</keyword>
<dbReference type="Gene3D" id="2.115.10.20">
    <property type="entry name" value="Glycosyl hydrolase domain, family 43"/>
    <property type="match status" value="1"/>
</dbReference>
<dbReference type="GO" id="GO:0004564">
    <property type="term" value="F:beta-fructofuranosidase activity"/>
    <property type="evidence" value="ECO:0007669"/>
    <property type="project" value="UniProtKB-EC"/>
</dbReference>
<feature type="transmembrane region" description="Helical" evidence="5">
    <location>
        <begin position="7"/>
        <end position="24"/>
    </location>
</feature>
<dbReference type="EMBL" id="JAAYSM010000123">
    <property type="protein sequence ID" value="NLJ17966.1"/>
    <property type="molecule type" value="Genomic_DNA"/>
</dbReference>
<dbReference type="PANTHER" id="PTHR43101">
    <property type="entry name" value="BETA-FRUCTOSIDASE"/>
    <property type="match status" value="1"/>
</dbReference>
<dbReference type="SUPFAM" id="SSF75005">
    <property type="entry name" value="Arabinanase/levansucrase/invertase"/>
    <property type="match status" value="1"/>
</dbReference>
<sequence length="460" mass="52566">MSIKKFIIGALVIGGITLSAYLYYSNTQNNIHSLYPRPEKTFVGDPMPYYDGKEFKIYYLEDLRDGQIGFHPFSLLTTKDFYHYSEYPNVIPFVNDADSPELALGTGSIIKVENTYHAFYTGHNGSLTPKETILHATSQDGIHFDKIPENSFVADKDYHADDFRDPFVFFEEKSGEYWMLITTRKNNQGVIAKYTSKDLITWKNDGVLFENDLGNDSNLECPSLVYFNGKWILAFSDQWDKRVVHYRLANSPDGPFVKPNQDNDYLDGSGFYAGRLVTDGDKLYVVGWIPTKEGHQDRGKYNWAGNLAVHELNLDNDQLTVQMAEVAKNHFKTTAIPTEQLTEGQTLELDNNKNNIFEGTLHETDNTKLVTVSFSKDNHIVLDFESKYAYYTYRALGVDSYNNAVNAIPINRHTDEHKITIVKENEMVVIYLDGTALSNRMYETEDKIKISAYKGDVVFE</sequence>
<dbReference type="InterPro" id="IPR001362">
    <property type="entry name" value="Glyco_hydro_32"/>
</dbReference>
<protein>
    <recommendedName>
        <fullName evidence="2">beta-fructofuranosidase</fullName>
        <ecNumber evidence="2">3.2.1.26</ecNumber>
    </recommendedName>
</protein>
<dbReference type="GO" id="GO:0005975">
    <property type="term" value="P:carbohydrate metabolic process"/>
    <property type="evidence" value="ECO:0007669"/>
    <property type="project" value="InterPro"/>
</dbReference>
<evidence type="ECO:0000313" key="8">
    <source>
        <dbReference type="Proteomes" id="UP000541058"/>
    </source>
</evidence>
<evidence type="ECO:0000256" key="1">
    <source>
        <dbReference type="ARBA" id="ARBA00009902"/>
    </source>
</evidence>
<comment type="similarity">
    <text evidence="1">Belongs to the glycosyl hydrolase 32 family.</text>
</comment>
<comment type="caution">
    <text evidence="7">The sequence shown here is derived from an EMBL/GenBank/DDBJ whole genome shotgun (WGS) entry which is preliminary data.</text>
</comment>
<dbReference type="CDD" id="cd08995">
    <property type="entry name" value="GH32_EcAec43-like"/>
    <property type="match status" value="1"/>
</dbReference>
<dbReference type="RefSeq" id="WP_276647271.1">
    <property type="nucleotide sequence ID" value="NZ_JAAYSM010000123.1"/>
</dbReference>
<keyword evidence="4" id="KW-0326">Glycosidase</keyword>
<accession>A0A7X8GZZ9</accession>
<keyword evidence="5" id="KW-1133">Transmembrane helix</keyword>
<dbReference type="InterPro" id="IPR013148">
    <property type="entry name" value="Glyco_hydro_32_N"/>
</dbReference>
<keyword evidence="5" id="KW-0812">Transmembrane</keyword>
<evidence type="ECO:0000313" key="7">
    <source>
        <dbReference type="EMBL" id="NLJ17966.1"/>
    </source>
</evidence>
<dbReference type="PANTHER" id="PTHR43101:SF1">
    <property type="entry name" value="BETA-FRUCTOSIDASE"/>
    <property type="match status" value="1"/>
</dbReference>
<dbReference type="Pfam" id="PF00251">
    <property type="entry name" value="Glyco_hydro_32N"/>
    <property type="match status" value="1"/>
</dbReference>
<dbReference type="SMART" id="SM00640">
    <property type="entry name" value="Glyco_32"/>
    <property type="match status" value="1"/>
</dbReference>
<evidence type="ECO:0000256" key="2">
    <source>
        <dbReference type="ARBA" id="ARBA00012758"/>
    </source>
</evidence>
<dbReference type="Proteomes" id="UP000541058">
    <property type="component" value="Unassembled WGS sequence"/>
</dbReference>
<dbReference type="InterPro" id="IPR051214">
    <property type="entry name" value="GH32_Enzymes"/>
</dbReference>